<proteinExistence type="inferred from homology"/>
<name>A0ABM1EP99_PRICU</name>
<comment type="similarity">
    <text evidence="2">Belongs to the eukaryotic ribosomal protein P1/P2 family.</text>
</comment>
<reference evidence="9" key="1">
    <citation type="submission" date="2025-08" db="UniProtKB">
        <authorList>
            <consortium name="RefSeq"/>
        </authorList>
    </citation>
    <scope>IDENTIFICATION</scope>
</reference>
<feature type="region of interest" description="Disordered" evidence="7">
    <location>
        <begin position="74"/>
        <end position="112"/>
    </location>
</feature>
<dbReference type="GeneID" id="106814235"/>
<dbReference type="RefSeq" id="XP_014674020.1">
    <property type="nucleotide sequence ID" value="XM_014818534.1"/>
</dbReference>
<dbReference type="InterPro" id="IPR038716">
    <property type="entry name" value="P1/P2_N_sf"/>
</dbReference>
<dbReference type="InterPro" id="IPR027534">
    <property type="entry name" value="Ribosomal_P1/P2"/>
</dbReference>
<accession>A0ABM1EP99</accession>
<sequence length="112" mass="11185">MASKDELACVYAALILADDNVDVTSDKLTSIVKAAKVDVEGLWPNLFAKALEGVSLKDLIANMSSAVPAVGGGAPAGGATADAAAAAPADAPAATKEESEESDDDMGFGLFD</sequence>
<evidence type="ECO:0000256" key="1">
    <source>
        <dbReference type="ARBA" id="ARBA00003362"/>
    </source>
</evidence>
<evidence type="ECO:0000256" key="3">
    <source>
        <dbReference type="ARBA" id="ARBA00022980"/>
    </source>
</evidence>
<keyword evidence="8" id="KW-1185">Reference proteome</keyword>
<dbReference type="HAMAP" id="MF_01478">
    <property type="entry name" value="Ribosomal_L12_arch"/>
    <property type="match status" value="1"/>
</dbReference>
<evidence type="ECO:0000256" key="4">
    <source>
        <dbReference type="ARBA" id="ARBA00023274"/>
    </source>
</evidence>
<evidence type="ECO:0000256" key="5">
    <source>
        <dbReference type="ARBA" id="ARBA00041116"/>
    </source>
</evidence>
<feature type="compositionally biased region" description="Low complexity" evidence="7">
    <location>
        <begin position="77"/>
        <end position="94"/>
    </location>
</feature>
<dbReference type="PANTHER" id="PTHR45696:SF10">
    <property type="entry name" value="LARGE RIBOSOMAL SUBUNIT PROTEIN P1"/>
    <property type="match status" value="1"/>
</dbReference>
<dbReference type="CDD" id="cd05831">
    <property type="entry name" value="Ribosomal_P1"/>
    <property type="match status" value="1"/>
</dbReference>
<dbReference type="PRINTS" id="PR00456">
    <property type="entry name" value="RIBOSOMALP2"/>
</dbReference>
<dbReference type="InterPro" id="IPR001859">
    <property type="entry name" value="Ribosomal_P1/P2_euk"/>
</dbReference>
<dbReference type="Gene3D" id="1.10.10.1410">
    <property type="match status" value="1"/>
</dbReference>
<organism evidence="8 9">
    <name type="scientific">Priapulus caudatus</name>
    <name type="common">Priapulid worm</name>
    <dbReference type="NCBI Taxonomy" id="37621"/>
    <lineage>
        <taxon>Eukaryota</taxon>
        <taxon>Metazoa</taxon>
        <taxon>Ecdysozoa</taxon>
        <taxon>Scalidophora</taxon>
        <taxon>Priapulida</taxon>
        <taxon>Priapulimorpha</taxon>
        <taxon>Priapulimorphida</taxon>
        <taxon>Priapulidae</taxon>
        <taxon>Priapulus</taxon>
    </lineage>
</organism>
<evidence type="ECO:0000313" key="9">
    <source>
        <dbReference type="RefSeq" id="XP_014674020.1"/>
    </source>
</evidence>
<keyword evidence="4" id="KW-0687">Ribonucleoprotein</keyword>
<evidence type="ECO:0000256" key="6">
    <source>
        <dbReference type="ARBA" id="ARBA00042918"/>
    </source>
</evidence>
<keyword evidence="3" id="KW-0689">Ribosomal protein</keyword>
<gene>
    <name evidence="9" type="primary">LOC106814235</name>
</gene>
<dbReference type="Proteomes" id="UP000695022">
    <property type="component" value="Unplaced"/>
</dbReference>
<dbReference type="Pfam" id="PF00428">
    <property type="entry name" value="Ribosomal_60s"/>
    <property type="match status" value="1"/>
</dbReference>
<comment type="function">
    <text evidence="1">Plays an important role in the elongation step of protein synthesis.</text>
</comment>
<evidence type="ECO:0000313" key="8">
    <source>
        <dbReference type="Proteomes" id="UP000695022"/>
    </source>
</evidence>
<evidence type="ECO:0000256" key="2">
    <source>
        <dbReference type="ARBA" id="ARBA00005436"/>
    </source>
</evidence>
<evidence type="ECO:0000256" key="7">
    <source>
        <dbReference type="SAM" id="MobiDB-lite"/>
    </source>
</evidence>
<dbReference type="PANTHER" id="PTHR45696">
    <property type="entry name" value="60S ACIDIC RIBOSOMAL PROTEIN P1"/>
    <property type="match status" value="1"/>
</dbReference>
<protein>
    <recommendedName>
        <fullName evidence="5">Large ribosomal subunit protein P1</fullName>
    </recommendedName>
    <alternativeName>
        <fullName evidence="6">60S acidic ribosomal protein P1</fullName>
    </alternativeName>
</protein>